<feature type="domain" description="PPIase cyclophilin-type" evidence="5">
    <location>
        <begin position="146"/>
        <end position="305"/>
    </location>
</feature>
<dbReference type="SUPFAM" id="SSF50891">
    <property type="entry name" value="Cyclophilin-like"/>
    <property type="match status" value="1"/>
</dbReference>
<sequence>MPPTAATLRFVPKTTARHKHSDHRAVTISLTGSIKDPRFHQAKVIAQAISSKMPDLVNVQINGLDQFEYALWIAKMKPKYPNLVEVLVKGCLVEIDSHKVLSPDEFAVYAKDKFSVTDARPLALYSAMANTAFNDHVKNISEQLVVLRVNIDKEPAGQLLIQLYGSICPTTVAHFLNFVEGGRTGPYKTELVYKGCRFDRLCKNGWIQTGHIVLPQGKVYQEHPVADENFIIKHDRRGVVSMVNSGPNSNYSAFMITFKAMPFFDRKYVAIGHVIDGADVLDKMEAVPTRFEQPEVDIEIASLEVFTPNA</sequence>
<keyword evidence="4 6" id="KW-0413">Isomerase</keyword>
<dbReference type="Proteomes" id="UP001527925">
    <property type="component" value="Unassembled WGS sequence"/>
</dbReference>
<evidence type="ECO:0000256" key="4">
    <source>
        <dbReference type="ARBA" id="ARBA00023235"/>
    </source>
</evidence>
<comment type="caution">
    <text evidence="6">The sequence shown here is derived from an EMBL/GenBank/DDBJ whole genome shotgun (WGS) entry which is preliminary data.</text>
</comment>
<dbReference type="EMBL" id="JADGIZ020000023">
    <property type="protein sequence ID" value="KAL2915547.1"/>
    <property type="molecule type" value="Genomic_DNA"/>
</dbReference>
<gene>
    <name evidence="6" type="primary">ppil6</name>
    <name evidence="6" type="ORF">HK105_204949</name>
</gene>
<dbReference type="GO" id="GO:0003755">
    <property type="term" value="F:peptidyl-prolyl cis-trans isomerase activity"/>
    <property type="evidence" value="ECO:0007669"/>
    <property type="project" value="UniProtKB-EC"/>
</dbReference>
<reference evidence="6 7" key="1">
    <citation type="submission" date="2023-09" db="EMBL/GenBank/DDBJ databases">
        <title>Pangenome analysis of Batrachochytrium dendrobatidis and related Chytrids.</title>
        <authorList>
            <person name="Yacoub M.N."/>
            <person name="Stajich J.E."/>
            <person name="James T.Y."/>
        </authorList>
    </citation>
    <scope>NUCLEOTIDE SEQUENCE [LARGE SCALE GENOMIC DNA]</scope>
    <source>
        <strain evidence="6 7">JEL0888</strain>
    </source>
</reference>
<proteinExistence type="predicted"/>
<protein>
    <recommendedName>
        <fullName evidence="2">peptidylprolyl isomerase</fullName>
        <ecNumber evidence="2">5.2.1.8</ecNumber>
    </recommendedName>
</protein>
<dbReference type="InterPro" id="IPR029000">
    <property type="entry name" value="Cyclophilin-like_dom_sf"/>
</dbReference>
<dbReference type="PANTHER" id="PTHR11071:SF561">
    <property type="entry name" value="PEPTIDYL-PROLYL CIS-TRANS ISOMERASE D-RELATED"/>
    <property type="match status" value="1"/>
</dbReference>
<evidence type="ECO:0000256" key="2">
    <source>
        <dbReference type="ARBA" id="ARBA00013194"/>
    </source>
</evidence>
<dbReference type="PANTHER" id="PTHR11071">
    <property type="entry name" value="PEPTIDYL-PROLYL CIS-TRANS ISOMERASE"/>
    <property type="match status" value="1"/>
</dbReference>
<accession>A0ABR4N7N4</accession>
<dbReference type="Pfam" id="PF00160">
    <property type="entry name" value="Pro_isomerase"/>
    <property type="match status" value="1"/>
</dbReference>
<evidence type="ECO:0000313" key="6">
    <source>
        <dbReference type="EMBL" id="KAL2915547.1"/>
    </source>
</evidence>
<dbReference type="PRINTS" id="PR00153">
    <property type="entry name" value="CSAPPISMRASE"/>
</dbReference>
<organism evidence="6 7">
    <name type="scientific">Polyrhizophydium stewartii</name>
    <dbReference type="NCBI Taxonomy" id="2732419"/>
    <lineage>
        <taxon>Eukaryota</taxon>
        <taxon>Fungi</taxon>
        <taxon>Fungi incertae sedis</taxon>
        <taxon>Chytridiomycota</taxon>
        <taxon>Chytridiomycota incertae sedis</taxon>
        <taxon>Chytridiomycetes</taxon>
        <taxon>Rhizophydiales</taxon>
        <taxon>Rhizophydiales incertae sedis</taxon>
        <taxon>Polyrhizophydium</taxon>
    </lineage>
</organism>
<keyword evidence="3" id="KW-0697">Rotamase</keyword>
<keyword evidence="7" id="KW-1185">Reference proteome</keyword>
<dbReference type="PROSITE" id="PS50072">
    <property type="entry name" value="CSA_PPIASE_2"/>
    <property type="match status" value="1"/>
</dbReference>
<evidence type="ECO:0000259" key="5">
    <source>
        <dbReference type="PROSITE" id="PS50072"/>
    </source>
</evidence>
<evidence type="ECO:0000256" key="3">
    <source>
        <dbReference type="ARBA" id="ARBA00023110"/>
    </source>
</evidence>
<evidence type="ECO:0000313" key="7">
    <source>
        <dbReference type="Proteomes" id="UP001527925"/>
    </source>
</evidence>
<dbReference type="EC" id="5.2.1.8" evidence="2"/>
<dbReference type="InterPro" id="IPR002130">
    <property type="entry name" value="Cyclophilin-type_PPIase_dom"/>
</dbReference>
<evidence type="ECO:0000256" key="1">
    <source>
        <dbReference type="ARBA" id="ARBA00000971"/>
    </source>
</evidence>
<name>A0ABR4N7N4_9FUNG</name>
<dbReference type="Gene3D" id="2.40.100.10">
    <property type="entry name" value="Cyclophilin-like"/>
    <property type="match status" value="1"/>
</dbReference>
<comment type="catalytic activity">
    <reaction evidence="1">
        <text>[protein]-peptidylproline (omega=180) = [protein]-peptidylproline (omega=0)</text>
        <dbReference type="Rhea" id="RHEA:16237"/>
        <dbReference type="Rhea" id="RHEA-COMP:10747"/>
        <dbReference type="Rhea" id="RHEA-COMP:10748"/>
        <dbReference type="ChEBI" id="CHEBI:83833"/>
        <dbReference type="ChEBI" id="CHEBI:83834"/>
        <dbReference type="EC" id="5.2.1.8"/>
    </reaction>
</comment>